<dbReference type="STRING" id="1798508.A3A35_01440"/>
<reference evidence="1 2" key="1">
    <citation type="journal article" date="2016" name="Nat. Commun.">
        <title>Thousands of microbial genomes shed light on interconnected biogeochemical processes in an aquifer system.</title>
        <authorList>
            <person name="Anantharaman K."/>
            <person name="Brown C.T."/>
            <person name="Hug L.A."/>
            <person name="Sharon I."/>
            <person name="Castelle C.J."/>
            <person name="Probst A.J."/>
            <person name="Thomas B.C."/>
            <person name="Singh A."/>
            <person name="Wilkins M.J."/>
            <person name="Karaoz U."/>
            <person name="Brodie E.L."/>
            <person name="Williams K.H."/>
            <person name="Hubbard S.S."/>
            <person name="Banfield J.F."/>
        </authorList>
    </citation>
    <scope>NUCLEOTIDE SEQUENCE [LARGE SCALE GENOMIC DNA]</scope>
</reference>
<evidence type="ECO:0000313" key="2">
    <source>
        <dbReference type="Proteomes" id="UP000179115"/>
    </source>
</evidence>
<dbReference type="EMBL" id="MFLV01000023">
    <property type="protein sequence ID" value="OGG71393.1"/>
    <property type="molecule type" value="Genomic_DNA"/>
</dbReference>
<sequence>MDPVAALQFGNLAADVVRSISALDHGNLQQYQDSLGRAYHGLALLRRSESRSAYEEGLLMIRGLLHAKSRGTLTQFKKNLNKIVPALV</sequence>
<name>A0A1F6ECI6_9BACT</name>
<accession>A0A1F6ECI6</accession>
<gene>
    <name evidence="1" type="ORF">A3A35_01440</name>
</gene>
<organism evidence="1 2">
    <name type="scientific">Candidatus Kaiserbacteria bacterium RIFCSPLOWO2_01_FULL_51_21</name>
    <dbReference type="NCBI Taxonomy" id="1798508"/>
    <lineage>
        <taxon>Bacteria</taxon>
        <taxon>Candidatus Kaiseribacteriota</taxon>
    </lineage>
</organism>
<proteinExistence type="predicted"/>
<dbReference type="Proteomes" id="UP000179115">
    <property type="component" value="Unassembled WGS sequence"/>
</dbReference>
<protein>
    <submittedName>
        <fullName evidence="1">Uncharacterized protein</fullName>
    </submittedName>
</protein>
<comment type="caution">
    <text evidence="1">The sequence shown here is derived from an EMBL/GenBank/DDBJ whole genome shotgun (WGS) entry which is preliminary data.</text>
</comment>
<evidence type="ECO:0000313" key="1">
    <source>
        <dbReference type="EMBL" id="OGG71393.1"/>
    </source>
</evidence>
<dbReference type="AlphaFoldDB" id="A0A1F6ECI6"/>